<dbReference type="SUPFAM" id="SSF50630">
    <property type="entry name" value="Acid proteases"/>
    <property type="match status" value="1"/>
</dbReference>
<dbReference type="GO" id="GO:0004190">
    <property type="term" value="F:aspartic-type endopeptidase activity"/>
    <property type="evidence" value="ECO:0007669"/>
    <property type="project" value="InterPro"/>
</dbReference>
<evidence type="ECO:0000256" key="1">
    <source>
        <dbReference type="ARBA" id="ARBA00007447"/>
    </source>
</evidence>
<dbReference type="InterPro" id="IPR001461">
    <property type="entry name" value="Aspartic_peptidase_A1"/>
</dbReference>
<accession>A0AAY4ACR6</accession>
<reference evidence="4 5" key="1">
    <citation type="submission" date="2020-06" db="EMBL/GenBank/DDBJ databases">
        <authorList>
            <consortium name="Wellcome Sanger Institute Data Sharing"/>
        </authorList>
    </citation>
    <scope>NUCLEOTIDE SEQUENCE [LARGE SCALE GENOMIC DNA]</scope>
</reference>
<proteinExistence type="inferred from homology"/>
<dbReference type="Proteomes" id="UP000694580">
    <property type="component" value="Chromosome 4"/>
</dbReference>
<dbReference type="PANTHER" id="PTHR47966">
    <property type="entry name" value="BETA-SITE APP-CLEAVING ENZYME, ISOFORM A-RELATED"/>
    <property type="match status" value="1"/>
</dbReference>
<comment type="similarity">
    <text evidence="1">Belongs to the peptidase A1 family.</text>
</comment>
<dbReference type="GO" id="GO:0006508">
    <property type="term" value="P:proteolysis"/>
    <property type="evidence" value="ECO:0007669"/>
    <property type="project" value="InterPro"/>
</dbReference>
<sequence length="102" mass="11424">MKCLVLGLVFLALSEGFIRIPLKSKKQIIEELRERGVLEELLKHSQYSSDATYSESLINQGDMAYFGQIGVGTPPQPFYVHFDTGSTTLWINSVYCKSEACS</sequence>
<reference evidence="4" key="2">
    <citation type="submission" date="2025-08" db="UniProtKB">
        <authorList>
            <consortium name="Ensembl"/>
        </authorList>
    </citation>
    <scope>IDENTIFICATION</scope>
</reference>
<dbReference type="Ensembl" id="ENSDCDT00010006972.1">
    <property type="protein sequence ID" value="ENSDCDP00010006742.1"/>
    <property type="gene ID" value="ENSDCDG00010002900.1"/>
</dbReference>
<evidence type="ECO:0000313" key="4">
    <source>
        <dbReference type="Ensembl" id="ENSDCDP00010006742.1"/>
    </source>
</evidence>
<feature type="signal peptide" evidence="2">
    <location>
        <begin position="1"/>
        <end position="16"/>
    </location>
</feature>
<evidence type="ECO:0000259" key="3">
    <source>
        <dbReference type="PROSITE" id="PS51767"/>
    </source>
</evidence>
<dbReference type="GeneTree" id="ENSGT00940000160626"/>
<keyword evidence="2" id="KW-0732">Signal</keyword>
<evidence type="ECO:0000313" key="5">
    <source>
        <dbReference type="Proteomes" id="UP000694580"/>
    </source>
</evidence>
<feature type="chain" id="PRO_5044234861" description="Peptidase A1 domain-containing protein" evidence="2">
    <location>
        <begin position="17"/>
        <end position="102"/>
    </location>
</feature>
<dbReference type="InterPro" id="IPR021109">
    <property type="entry name" value="Peptidase_aspartic_dom_sf"/>
</dbReference>
<evidence type="ECO:0000256" key="2">
    <source>
        <dbReference type="SAM" id="SignalP"/>
    </source>
</evidence>
<organism evidence="4 5">
    <name type="scientific">Denticeps clupeoides</name>
    <name type="common">denticle herring</name>
    <dbReference type="NCBI Taxonomy" id="299321"/>
    <lineage>
        <taxon>Eukaryota</taxon>
        <taxon>Metazoa</taxon>
        <taxon>Chordata</taxon>
        <taxon>Craniata</taxon>
        <taxon>Vertebrata</taxon>
        <taxon>Euteleostomi</taxon>
        <taxon>Actinopterygii</taxon>
        <taxon>Neopterygii</taxon>
        <taxon>Teleostei</taxon>
        <taxon>Clupei</taxon>
        <taxon>Clupeiformes</taxon>
        <taxon>Denticipitoidei</taxon>
        <taxon>Denticipitidae</taxon>
        <taxon>Denticeps</taxon>
    </lineage>
</organism>
<name>A0AAY4ACR6_9TELE</name>
<dbReference type="AlphaFoldDB" id="A0AAY4ACR6"/>
<dbReference type="InterPro" id="IPR033121">
    <property type="entry name" value="PEPTIDASE_A1"/>
</dbReference>
<dbReference type="Pfam" id="PF00026">
    <property type="entry name" value="Asp"/>
    <property type="match status" value="1"/>
</dbReference>
<protein>
    <recommendedName>
        <fullName evidence="3">Peptidase A1 domain-containing protein</fullName>
    </recommendedName>
</protein>
<dbReference type="PANTHER" id="PTHR47966:SF66">
    <property type="entry name" value="PEPSINOGEN C"/>
    <property type="match status" value="1"/>
</dbReference>
<dbReference type="Gene3D" id="2.40.70.10">
    <property type="entry name" value="Acid Proteases"/>
    <property type="match status" value="1"/>
</dbReference>
<keyword evidence="5" id="KW-1185">Reference proteome</keyword>
<dbReference type="Gene3D" id="6.10.140.60">
    <property type="match status" value="1"/>
</dbReference>
<feature type="domain" description="Peptidase A1" evidence="3">
    <location>
        <begin position="65"/>
        <end position="102"/>
    </location>
</feature>
<reference evidence="4" key="3">
    <citation type="submission" date="2025-09" db="UniProtKB">
        <authorList>
            <consortium name="Ensembl"/>
        </authorList>
    </citation>
    <scope>IDENTIFICATION</scope>
</reference>
<dbReference type="PROSITE" id="PS51767">
    <property type="entry name" value="PEPTIDASE_A1"/>
    <property type="match status" value="1"/>
</dbReference>